<dbReference type="GO" id="GO:0035529">
    <property type="term" value="F:NADH pyrophosphatase activity"/>
    <property type="evidence" value="ECO:0007669"/>
    <property type="project" value="TreeGrafter"/>
</dbReference>
<evidence type="ECO:0000259" key="10">
    <source>
        <dbReference type="PROSITE" id="PS51462"/>
    </source>
</evidence>
<evidence type="ECO:0000313" key="12">
    <source>
        <dbReference type="Proteomes" id="UP000008495"/>
    </source>
</evidence>
<dbReference type="GO" id="GO:0006742">
    <property type="term" value="P:NADP+ catabolic process"/>
    <property type="evidence" value="ECO:0007669"/>
    <property type="project" value="TreeGrafter"/>
</dbReference>
<evidence type="ECO:0000256" key="6">
    <source>
        <dbReference type="ARBA" id="ARBA00022801"/>
    </source>
</evidence>
<name>K6V8L8_9MICO</name>
<dbReference type="Pfam" id="PF00293">
    <property type="entry name" value="NUDIX"/>
    <property type="match status" value="1"/>
</dbReference>
<dbReference type="NCBIfam" id="NF001299">
    <property type="entry name" value="PRK00241.1"/>
    <property type="match status" value="1"/>
</dbReference>
<dbReference type="Proteomes" id="UP000008495">
    <property type="component" value="Unassembled WGS sequence"/>
</dbReference>
<dbReference type="PROSITE" id="PS51462">
    <property type="entry name" value="NUDIX"/>
    <property type="match status" value="1"/>
</dbReference>
<dbReference type="CDD" id="cd03429">
    <property type="entry name" value="NUDIX_NADH_pyrophosphatase_Nudt13"/>
    <property type="match status" value="1"/>
</dbReference>
<evidence type="ECO:0000256" key="1">
    <source>
        <dbReference type="ARBA" id="ARBA00001946"/>
    </source>
</evidence>
<evidence type="ECO:0000313" key="11">
    <source>
        <dbReference type="EMBL" id="GAB78548.1"/>
    </source>
</evidence>
<comment type="cofactor">
    <cofactor evidence="1">
        <name>Mg(2+)</name>
        <dbReference type="ChEBI" id="CHEBI:18420"/>
    </cofactor>
</comment>
<evidence type="ECO:0000256" key="9">
    <source>
        <dbReference type="ARBA" id="ARBA00023679"/>
    </source>
</evidence>
<evidence type="ECO:0000256" key="2">
    <source>
        <dbReference type="ARBA" id="ARBA00001947"/>
    </source>
</evidence>
<dbReference type="SUPFAM" id="SSF55811">
    <property type="entry name" value="Nudix"/>
    <property type="match status" value="1"/>
</dbReference>
<evidence type="ECO:0000256" key="4">
    <source>
        <dbReference type="ARBA" id="ARBA00012381"/>
    </source>
</evidence>
<dbReference type="InterPro" id="IPR050241">
    <property type="entry name" value="NAD-cap_RNA_hydrolase_NudC"/>
</dbReference>
<reference evidence="11 12" key="1">
    <citation type="submission" date="2012-08" db="EMBL/GenBank/DDBJ databases">
        <title>Whole genome shotgun sequence of Austwickia chelonae NBRC 105200.</title>
        <authorList>
            <person name="Yoshida I."/>
            <person name="Hosoyama A."/>
            <person name="Tsuchikane K."/>
            <person name="Katsumata H."/>
            <person name="Ando Y."/>
            <person name="Ohji S."/>
            <person name="Hamada M."/>
            <person name="Tamura T."/>
            <person name="Yamazoe A."/>
            <person name="Yamazaki S."/>
            <person name="Fujita N."/>
        </authorList>
    </citation>
    <scope>NUCLEOTIDE SEQUENCE [LARGE SCALE GENOMIC DNA]</scope>
    <source>
        <strain evidence="11 12">NBRC 105200</strain>
    </source>
</reference>
<dbReference type="InterPro" id="IPR000086">
    <property type="entry name" value="NUDIX_hydrolase_dom"/>
</dbReference>
<keyword evidence="6 11" id="KW-0378">Hydrolase</keyword>
<dbReference type="Gene3D" id="3.90.79.10">
    <property type="entry name" value="Nucleoside Triphosphate Pyrophosphohydrolase"/>
    <property type="match status" value="1"/>
</dbReference>
<keyword evidence="5" id="KW-0479">Metal-binding</keyword>
<keyword evidence="7" id="KW-0460">Magnesium</keyword>
<comment type="similarity">
    <text evidence="3">Belongs to the Nudix hydrolase family. NudC subfamily.</text>
</comment>
<dbReference type="InterPro" id="IPR049734">
    <property type="entry name" value="NudC-like_C"/>
</dbReference>
<dbReference type="Pfam" id="PF09297">
    <property type="entry name" value="Zn_ribbon_NUD"/>
    <property type="match status" value="1"/>
</dbReference>
<keyword evidence="8" id="KW-0520">NAD</keyword>
<dbReference type="InterPro" id="IPR015376">
    <property type="entry name" value="Znr_NADH_PPase"/>
</dbReference>
<proteinExistence type="inferred from homology"/>
<dbReference type="PANTHER" id="PTHR42904">
    <property type="entry name" value="NUDIX HYDROLASE, NUDC SUBFAMILY"/>
    <property type="match status" value="1"/>
</dbReference>
<dbReference type="Gene3D" id="3.90.79.20">
    <property type="match status" value="1"/>
</dbReference>
<dbReference type="InterPro" id="IPR020084">
    <property type="entry name" value="NUDIX_hydrolase_CS"/>
</dbReference>
<comment type="cofactor">
    <cofactor evidence="2">
        <name>Zn(2+)</name>
        <dbReference type="ChEBI" id="CHEBI:29105"/>
    </cofactor>
</comment>
<dbReference type="eggNOG" id="COG2816">
    <property type="taxonomic scope" value="Bacteria"/>
</dbReference>
<feature type="domain" description="Nudix hydrolase" evidence="10">
    <location>
        <begin position="146"/>
        <end position="271"/>
    </location>
</feature>
<dbReference type="GO" id="GO:0005829">
    <property type="term" value="C:cytosol"/>
    <property type="evidence" value="ECO:0007669"/>
    <property type="project" value="TreeGrafter"/>
</dbReference>
<dbReference type="EMBL" id="BAGZ01000011">
    <property type="protein sequence ID" value="GAB78548.1"/>
    <property type="molecule type" value="Genomic_DNA"/>
</dbReference>
<organism evidence="11 12">
    <name type="scientific">Austwickia chelonae NBRC 105200</name>
    <dbReference type="NCBI Taxonomy" id="1184607"/>
    <lineage>
        <taxon>Bacteria</taxon>
        <taxon>Bacillati</taxon>
        <taxon>Actinomycetota</taxon>
        <taxon>Actinomycetes</taxon>
        <taxon>Micrococcales</taxon>
        <taxon>Dermatophilaceae</taxon>
        <taxon>Austwickia</taxon>
    </lineage>
</organism>
<evidence type="ECO:0000256" key="3">
    <source>
        <dbReference type="ARBA" id="ARBA00009595"/>
    </source>
</evidence>
<dbReference type="PROSITE" id="PS00893">
    <property type="entry name" value="NUDIX_BOX"/>
    <property type="match status" value="1"/>
</dbReference>
<dbReference type="GO" id="GO:0019677">
    <property type="term" value="P:NAD+ catabolic process"/>
    <property type="evidence" value="ECO:0007669"/>
    <property type="project" value="TreeGrafter"/>
</dbReference>
<evidence type="ECO:0000256" key="7">
    <source>
        <dbReference type="ARBA" id="ARBA00022842"/>
    </source>
</evidence>
<dbReference type="AlphaFoldDB" id="K6V8L8"/>
<dbReference type="STRING" id="100225.SAMN05421595_2826"/>
<sequence length="296" mass="32131">MQYAHWSRRGEERLDAGLIDRVLDDPGTLICDLSGQSVGMTRSGDGVLWRRPGPEDRAAVDEMIWLGGDPGRLARCRAEAAPGAWHPWREAMTALGEVDAEAVSIALALGRWHRSNPFCPACGRATARTAAGWMRSCPGCGAEYYPRTDPVVIMAVLDAEDRICLVRGHRWSSPVGMSCPAGFVDAAESLEDAVIREVDEELGLKVVSVAYAGSQPWPAVSQLMVAMVARVESPELSIDPAEVVAAQWFDREELAGALRAGEVTLPVSFAAGRWLVEGWLGERVPDEFSTVYGRVE</sequence>
<keyword evidence="12" id="KW-1185">Reference proteome</keyword>
<dbReference type="GO" id="GO:0046872">
    <property type="term" value="F:metal ion binding"/>
    <property type="evidence" value="ECO:0007669"/>
    <property type="project" value="UniProtKB-KW"/>
</dbReference>
<evidence type="ECO:0000256" key="5">
    <source>
        <dbReference type="ARBA" id="ARBA00022723"/>
    </source>
</evidence>
<dbReference type="EC" id="3.6.1.22" evidence="4"/>
<comment type="catalytic activity">
    <reaction evidence="9">
        <text>a 5'-end NAD(+)-phospho-ribonucleoside in mRNA + H2O = a 5'-end phospho-adenosine-phospho-ribonucleoside in mRNA + beta-nicotinamide D-ribonucleotide + 2 H(+)</text>
        <dbReference type="Rhea" id="RHEA:60876"/>
        <dbReference type="Rhea" id="RHEA-COMP:15698"/>
        <dbReference type="Rhea" id="RHEA-COMP:15719"/>
        <dbReference type="ChEBI" id="CHEBI:14649"/>
        <dbReference type="ChEBI" id="CHEBI:15377"/>
        <dbReference type="ChEBI" id="CHEBI:15378"/>
        <dbReference type="ChEBI" id="CHEBI:144029"/>
        <dbReference type="ChEBI" id="CHEBI:144051"/>
    </reaction>
    <physiologicalReaction direction="left-to-right" evidence="9">
        <dbReference type="Rhea" id="RHEA:60877"/>
    </physiologicalReaction>
</comment>
<gene>
    <name evidence="11" type="ORF">AUCHE_11_00070</name>
</gene>
<dbReference type="InterPro" id="IPR015797">
    <property type="entry name" value="NUDIX_hydrolase-like_dom_sf"/>
</dbReference>
<dbReference type="PANTHER" id="PTHR42904:SF6">
    <property type="entry name" value="NAD-CAPPED RNA HYDROLASE NUDT12"/>
    <property type="match status" value="1"/>
</dbReference>
<comment type="caution">
    <text evidence="11">The sequence shown here is derived from an EMBL/GenBank/DDBJ whole genome shotgun (WGS) entry which is preliminary data.</text>
</comment>
<protein>
    <recommendedName>
        <fullName evidence="4">NAD(+) diphosphatase</fullName>
        <ecNumber evidence="4">3.6.1.22</ecNumber>
    </recommendedName>
</protein>
<accession>K6V8L8</accession>
<evidence type="ECO:0000256" key="8">
    <source>
        <dbReference type="ARBA" id="ARBA00023027"/>
    </source>
</evidence>